<dbReference type="EMBL" id="JAWDJX010000002">
    <property type="protein sequence ID" value="KAK3058053.1"/>
    <property type="molecule type" value="Genomic_DNA"/>
</dbReference>
<sequence>MSPRLLEQNHNEVCTGDKTGMTPLHWAAVKNDLEAVNLLLDWKADPNRVDVVGVTALHYACRNGGISIATALIHAGGKVDVPDRLGQTALFNVDRNEEAMVALLLEHGADIHHVTSTGETALHRAAWIGNAAFCRCLMRNGLCINVGDQCGETPLGNAIYMDHEKCVSAMLETATATTLSYSPGALSPCLLDQEYFRNAINRQEEPLCIEWQSNIQGQNVLHAAALYAGVGIFNHLVAADLASLDPIARDNKGYTPATCFCDFREVNCPIVREKPAVEEEAWWALIESACRQNDVDPFDISEYVDYRWQRFLVNKLGSCKKGVTDGHDRQALQRQFVTLEGRGGSREESEDEDFVVAEQNQPPEVERIVELRNED</sequence>
<dbReference type="EC" id="2.3.1.225" evidence="1"/>
<keyword evidence="6" id="KW-1185">Reference proteome</keyword>
<dbReference type="SUPFAM" id="SSF48403">
    <property type="entry name" value="Ankyrin repeat"/>
    <property type="match status" value="1"/>
</dbReference>
<name>A0AAJ0GIA6_9PEZI</name>
<keyword evidence="3 4" id="KW-0040">ANK repeat</keyword>
<evidence type="ECO:0000313" key="5">
    <source>
        <dbReference type="EMBL" id="KAK3058053.1"/>
    </source>
</evidence>
<feature type="repeat" description="ANK" evidence="4">
    <location>
        <begin position="117"/>
        <end position="149"/>
    </location>
</feature>
<dbReference type="InterPro" id="IPR002110">
    <property type="entry name" value="Ankyrin_rpt"/>
</dbReference>
<dbReference type="AlphaFoldDB" id="A0AAJ0GIA6"/>
<evidence type="ECO:0000256" key="4">
    <source>
        <dbReference type="PROSITE-ProRule" id="PRU00023"/>
    </source>
</evidence>
<dbReference type="SMART" id="SM00248">
    <property type="entry name" value="ANK"/>
    <property type="match status" value="6"/>
</dbReference>
<reference evidence="5" key="1">
    <citation type="submission" date="2023-04" db="EMBL/GenBank/DDBJ databases">
        <title>Black Yeasts Isolated from many extreme environments.</title>
        <authorList>
            <person name="Coleine C."/>
            <person name="Stajich J.E."/>
            <person name="Selbmann L."/>
        </authorList>
    </citation>
    <scope>NUCLEOTIDE SEQUENCE</scope>
    <source>
        <strain evidence="5">CCFEE 5312</strain>
    </source>
</reference>
<feature type="repeat" description="ANK" evidence="4">
    <location>
        <begin position="52"/>
        <end position="84"/>
    </location>
</feature>
<evidence type="ECO:0000256" key="1">
    <source>
        <dbReference type="ARBA" id="ARBA00012210"/>
    </source>
</evidence>
<organism evidence="5 6">
    <name type="scientific">Extremus antarcticus</name>
    <dbReference type="NCBI Taxonomy" id="702011"/>
    <lineage>
        <taxon>Eukaryota</taxon>
        <taxon>Fungi</taxon>
        <taxon>Dikarya</taxon>
        <taxon>Ascomycota</taxon>
        <taxon>Pezizomycotina</taxon>
        <taxon>Dothideomycetes</taxon>
        <taxon>Dothideomycetidae</taxon>
        <taxon>Mycosphaerellales</taxon>
        <taxon>Extremaceae</taxon>
        <taxon>Extremus</taxon>
    </lineage>
</organism>
<dbReference type="Proteomes" id="UP001271007">
    <property type="component" value="Unassembled WGS sequence"/>
</dbReference>
<comment type="caution">
    <text evidence="5">The sequence shown here is derived from an EMBL/GenBank/DDBJ whole genome shotgun (WGS) entry which is preliminary data.</text>
</comment>
<proteinExistence type="predicted"/>
<accession>A0AAJ0GIA6</accession>
<evidence type="ECO:0000313" key="6">
    <source>
        <dbReference type="Proteomes" id="UP001271007"/>
    </source>
</evidence>
<dbReference type="PANTHER" id="PTHR24161:SF85">
    <property type="entry name" value="PALMITOYLTRANSFERASE HIP14"/>
    <property type="match status" value="1"/>
</dbReference>
<dbReference type="PRINTS" id="PR01415">
    <property type="entry name" value="ANKYRIN"/>
</dbReference>
<dbReference type="PANTHER" id="PTHR24161">
    <property type="entry name" value="ANK_REP_REGION DOMAIN-CONTAINING PROTEIN-RELATED"/>
    <property type="match status" value="1"/>
</dbReference>
<evidence type="ECO:0000256" key="2">
    <source>
        <dbReference type="ARBA" id="ARBA00022737"/>
    </source>
</evidence>
<dbReference type="PROSITE" id="PS50297">
    <property type="entry name" value="ANK_REP_REGION"/>
    <property type="match status" value="3"/>
</dbReference>
<dbReference type="Gene3D" id="1.25.40.20">
    <property type="entry name" value="Ankyrin repeat-containing domain"/>
    <property type="match status" value="2"/>
</dbReference>
<gene>
    <name evidence="5" type="ORF">LTR09_001130</name>
</gene>
<dbReference type="Pfam" id="PF13637">
    <property type="entry name" value="Ank_4"/>
    <property type="match status" value="1"/>
</dbReference>
<dbReference type="Pfam" id="PF12796">
    <property type="entry name" value="Ank_2"/>
    <property type="match status" value="1"/>
</dbReference>
<keyword evidence="2" id="KW-0677">Repeat</keyword>
<feature type="repeat" description="ANK" evidence="4">
    <location>
        <begin position="19"/>
        <end position="51"/>
    </location>
</feature>
<dbReference type="PROSITE" id="PS50088">
    <property type="entry name" value="ANK_REPEAT"/>
    <property type="match status" value="3"/>
</dbReference>
<protein>
    <recommendedName>
        <fullName evidence="1">protein S-acyltransferase</fullName>
        <ecNumber evidence="1">2.3.1.225</ecNumber>
    </recommendedName>
</protein>
<evidence type="ECO:0000256" key="3">
    <source>
        <dbReference type="ARBA" id="ARBA00023043"/>
    </source>
</evidence>
<dbReference type="InterPro" id="IPR036770">
    <property type="entry name" value="Ankyrin_rpt-contain_sf"/>
</dbReference>